<dbReference type="EMBL" id="FOQA01000009">
    <property type="protein sequence ID" value="SFI21946.1"/>
    <property type="molecule type" value="Genomic_DNA"/>
</dbReference>
<name>A0A1I3GEN0_9FIRM</name>
<evidence type="ECO:0000256" key="1">
    <source>
        <dbReference type="SAM" id="Coils"/>
    </source>
</evidence>
<keyword evidence="3" id="KW-1185">Reference proteome</keyword>
<dbReference type="Proteomes" id="UP000199287">
    <property type="component" value="Unassembled WGS sequence"/>
</dbReference>
<gene>
    <name evidence="2" type="ORF">SAMN05192551_10916</name>
</gene>
<organism evidence="2 3">
    <name type="scientific">Tindallia magadiensis</name>
    <dbReference type="NCBI Taxonomy" id="69895"/>
    <lineage>
        <taxon>Bacteria</taxon>
        <taxon>Bacillati</taxon>
        <taxon>Bacillota</taxon>
        <taxon>Clostridia</taxon>
        <taxon>Peptostreptococcales</taxon>
        <taxon>Tindalliaceae</taxon>
        <taxon>Tindallia</taxon>
    </lineage>
</organism>
<feature type="coiled-coil region" evidence="1">
    <location>
        <begin position="1"/>
        <end position="28"/>
    </location>
</feature>
<dbReference type="Gene3D" id="1.20.120.330">
    <property type="entry name" value="Nucleotidyltransferases domain 2"/>
    <property type="match status" value="1"/>
</dbReference>
<dbReference type="NCBIfam" id="TIGR01987">
    <property type="entry name" value="HI0074"/>
    <property type="match status" value="1"/>
</dbReference>
<dbReference type="RefSeq" id="WP_093373169.1">
    <property type="nucleotide sequence ID" value="NZ_FOQA01000009.1"/>
</dbReference>
<keyword evidence="2" id="KW-0808">Transferase</keyword>
<dbReference type="InterPro" id="IPR010235">
    <property type="entry name" value="HepT"/>
</dbReference>
<keyword evidence="1" id="KW-0175">Coiled coil</keyword>
<dbReference type="STRING" id="69895.SAMN05192551_10916"/>
<sequence length="133" mass="16047">MNRYDNKRRNFKNALERLKEAVEEFRQEDSGDVVRDGLIQRFEFTYELSWKTTKEYLEILGIPDRNSPKAVLKEAYAQKLINNEENWLLMLNDRNMTSHVYKEEMAEEIAERISNCYVKEFETLLERLEQESE</sequence>
<protein>
    <submittedName>
        <fullName evidence="2">Nucleotidyltransferase substrate binding protein, HI0074 family</fullName>
    </submittedName>
</protein>
<reference evidence="3" key="1">
    <citation type="submission" date="2016-10" db="EMBL/GenBank/DDBJ databases">
        <authorList>
            <person name="Varghese N."/>
            <person name="Submissions S."/>
        </authorList>
    </citation>
    <scope>NUCLEOTIDE SEQUENCE [LARGE SCALE GENOMIC DNA]</scope>
    <source>
        <strain evidence="3">Z-7934</strain>
    </source>
</reference>
<evidence type="ECO:0000313" key="2">
    <source>
        <dbReference type="EMBL" id="SFI21946.1"/>
    </source>
</evidence>
<evidence type="ECO:0000313" key="3">
    <source>
        <dbReference type="Proteomes" id="UP000199287"/>
    </source>
</evidence>
<dbReference type="Pfam" id="PF08780">
    <property type="entry name" value="NTase_sub_bind"/>
    <property type="match status" value="1"/>
</dbReference>
<accession>A0A1I3GEN0</accession>
<dbReference type="SUPFAM" id="SSF81593">
    <property type="entry name" value="Nucleotidyltransferase substrate binding subunit/domain"/>
    <property type="match status" value="1"/>
</dbReference>
<proteinExistence type="predicted"/>
<dbReference type="AlphaFoldDB" id="A0A1I3GEN0"/>
<dbReference type="GO" id="GO:0016740">
    <property type="term" value="F:transferase activity"/>
    <property type="evidence" value="ECO:0007669"/>
    <property type="project" value="UniProtKB-KW"/>
</dbReference>
<dbReference type="OrthoDB" id="9810452at2"/>